<evidence type="ECO:0000313" key="4">
    <source>
        <dbReference type="Proteomes" id="UP000186385"/>
    </source>
</evidence>
<dbReference type="EMBL" id="FTLX01000002">
    <property type="protein sequence ID" value="SIQ27052.1"/>
    <property type="molecule type" value="Genomic_DNA"/>
</dbReference>
<organism evidence="3 4">
    <name type="scientific">Domibacillus enclensis</name>
    <dbReference type="NCBI Taxonomy" id="1017273"/>
    <lineage>
        <taxon>Bacteria</taxon>
        <taxon>Bacillati</taxon>
        <taxon>Bacillota</taxon>
        <taxon>Bacilli</taxon>
        <taxon>Bacillales</taxon>
        <taxon>Bacillaceae</taxon>
        <taxon>Domibacillus</taxon>
    </lineage>
</organism>
<protein>
    <submittedName>
        <fullName evidence="3">Nuclease-related domain-containing protein</fullName>
    </submittedName>
</protein>
<dbReference type="Proteomes" id="UP000215545">
    <property type="component" value="Unassembled WGS sequence"/>
</dbReference>
<reference evidence="2" key="3">
    <citation type="submission" date="2017-03" db="EMBL/GenBank/DDBJ databases">
        <authorList>
            <person name="Dastager S.G."/>
            <person name="Neurgaonkar P.S."/>
            <person name="Dharne M.S."/>
        </authorList>
    </citation>
    <scope>NUCLEOTIDE SEQUENCE</scope>
    <source>
        <strain evidence="2">DSM 25145</strain>
    </source>
</reference>
<dbReference type="OrthoDB" id="569879at2"/>
<evidence type="ECO:0000313" key="3">
    <source>
        <dbReference type="EMBL" id="SIQ27052.1"/>
    </source>
</evidence>
<gene>
    <name evidence="2" type="ORF">B1B05_04435</name>
    <name evidence="3" type="ORF">SAMN05443094_10297</name>
</gene>
<dbReference type="InterPro" id="IPR011528">
    <property type="entry name" value="NERD"/>
</dbReference>
<dbReference type="PROSITE" id="PS50965">
    <property type="entry name" value="NERD"/>
    <property type="match status" value="1"/>
</dbReference>
<dbReference type="STRING" id="1017273.SAMN05443094_10297"/>
<evidence type="ECO:0000313" key="2">
    <source>
        <dbReference type="EMBL" id="OXS79030.1"/>
    </source>
</evidence>
<accession>A0A1N6REC7</accession>
<proteinExistence type="predicted"/>
<evidence type="ECO:0000259" key="1">
    <source>
        <dbReference type="PROSITE" id="PS50965"/>
    </source>
</evidence>
<feature type="domain" description="NERD" evidence="1">
    <location>
        <begin position="33"/>
        <end position="146"/>
    </location>
</feature>
<dbReference type="RefSeq" id="WP_045849298.1">
    <property type="nucleotide sequence ID" value="NZ_FTLX01000002.1"/>
</dbReference>
<dbReference type="Proteomes" id="UP000186385">
    <property type="component" value="Unassembled WGS sequence"/>
</dbReference>
<evidence type="ECO:0000313" key="5">
    <source>
        <dbReference type="Proteomes" id="UP000215545"/>
    </source>
</evidence>
<name>A0A1N6REC7_9BACI</name>
<dbReference type="Pfam" id="PF08378">
    <property type="entry name" value="NERD"/>
    <property type="match status" value="1"/>
</dbReference>
<sequence>MKKSIFHTKITTLQKRLIIPKRDIEEELAKCEAGFTGEKRLLYYLSEVKGTVRILHDIRLPFQSGYTHFQMDTVVITQHMIIILDAKYFSGNLVLDRVTRQLKRGQIAYEDPITQVLRHKRGLEQWLDKPIPITAAVVFTHPNVHLTITPPDSFDSSLLLYVQELPAKLDEFHQEKPMLLTKHEVHQLANKLAEHHQPHDPNVMRQFDILPAHLQSGIHCENCGRWSIKRIKRSWICTKCRKVMKDPHLIALKEYVHLFGTQASNGTIRAFLGIQSEFVAKRLLQKWAVEQKGEGKGRVYQFPNKWKQEE</sequence>
<dbReference type="EMBL" id="MWSK01000002">
    <property type="protein sequence ID" value="OXS79030.1"/>
    <property type="molecule type" value="Genomic_DNA"/>
</dbReference>
<dbReference type="AlphaFoldDB" id="A0A1N6REC7"/>
<reference evidence="5" key="2">
    <citation type="submission" date="2017-03" db="EMBL/GenBank/DDBJ databases">
        <title>Bacillus sp. V-88(T) DSM27956, whole genome shotgun sequencing project.</title>
        <authorList>
            <person name="Dastager S.G."/>
            <person name="Neurgaonkar P.S."/>
            <person name="Dharne M.S."/>
        </authorList>
    </citation>
    <scope>NUCLEOTIDE SEQUENCE [LARGE SCALE GENOMIC DNA]</scope>
    <source>
        <strain evidence="5">DSM 25145</strain>
    </source>
</reference>
<keyword evidence="5" id="KW-1185">Reference proteome</keyword>
<reference evidence="3 4" key="1">
    <citation type="submission" date="2017-01" db="EMBL/GenBank/DDBJ databases">
        <authorList>
            <person name="Mah S.A."/>
            <person name="Swanson W.J."/>
            <person name="Moy G.W."/>
            <person name="Vacquier V.D."/>
        </authorList>
    </citation>
    <scope>NUCLEOTIDE SEQUENCE [LARGE SCALE GENOMIC DNA]</scope>
    <source>
        <strain evidence="3 4">NIO-1016</strain>
    </source>
</reference>